<dbReference type="AlphaFoldDB" id="A0A8J8MP12"/>
<sequence length="192" mass="22175">MRIGVLGFTDKRPILYPLMKLLQYTGDVVVITDDRRFKRLLEDYTSPGHLGNIMICVTDATPDEVWEEIDHRENDFDHVIYDLRDTLHEDIDMYIHVKGSDYEDGEKDFLECVDAYTPIKLMYDGKPDRTKETMNIPITLKLLSTLEILENKKVLLPLPSPKVNKAIAKLIATHLSLKMSDALKLLRKGWQS</sequence>
<gene>
    <name evidence="1" type="ORF">HZI73_23595</name>
</gene>
<dbReference type="RefSeq" id="WP_212695795.1">
    <property type="nucleotide sequence ID" value="NZ_CP058649.1"/>
</dbReference>
<dbReference type="Proteomes" id="UP000683246">
    <property type="component" value="Chromosome"/>
</dbReference>
<name>A0A8J8MP12_9FIRM</name>
<accession>A0A8J8MP12</accession>
<keyword evidence="2" id="KW-1185">Reference proteome</keyword>
<dbReference type="KEGG" id="vpy:HZI73_23595"/>
<reference evidence="1" key="1">
    <citation type="submission" date="2020-07" db="EMBL/GenBank/DDBJ databases">
        <title>Vallitalea pronyensis genome.</title>
        <authorList>
            <person name="Postec A."/>
        </authorList>
    </citation>
    <scope>NUCLEOTIDE SEQUENCE</scope>
    <source>
        <strain evidence="1">FatNI3</strain>
    </source>
</reference>
<protein>
    <submittedName>
        <fullName evidence="1">Uncharacterized protein</fullName>
    </submittedName>
</protein>
<proteinExistence type="predicted"/>
<evidence type="ECO:0000313" key="1">
    <source>
        <dbReference type="EMBL" id="QUI25096.1"/>
    </source>
</evidence>
<evidence type="ECO:0000313" key="2">
    <source>
        <dbReference type="Proteomes" id="UP000683246"/>
    </source>
</evidence>
<organism evidence="1 2">
    <name type="scientific">Vallitalea pronyensis</name>
    <dbReference type="NCBI Taxonomy" id="1348613"/>
    <lineage>
        <taxon>Bacteria</taxon>
        <taxon>Bacillati</taxon>
        <taxon>Bacillota</taxon>
        <taxon>Clostridia</taxon>
        <taxon>Lachnospirales</taxon>
        <taxon>Vallitaleaceae</taxon>
        <taxon>Vallitalea</taxon>
    </lineage>
</organism>
<dbReference type="EMBL" id="CP058649">
    <property type="protein sequence ID" value="QUI25096.1"/>
    <property type="molecule type" value="Genomic_DNA"/>
</dbReference>